<reference evidence="4 5" key="1">
    <citation type="submission" date="2016-11" db="EMBL/GenBank/DDBJ databases">
        <authorList>
            <person name="Jaros S."/>
            <person name="Januszkiewicz K."/>
            <person name="Wedrychowicz H."/>
        </authorList>
    </citation>
    <scope>NUCLEOTIDE SEQUENCE [LARGE SCALE GENOMIC DNA]</scope>
    <source>
        <strain evidence="4 5">DSM 44523</strain>
    </source>
</reference>
<protein>
    <submittedName>
        <fullName evidence="4">Beta-1,4-N-acetylglucosamine oligosaccharide 3-O-carbamoyltransferase NolO</fullName>
    </submittedName>
</protein>
<dbReference type="EMBL" id="FQVN01000003">
    <property type="protein sequence ID" value="SHF31157.1"/>
    <property type="molecule type" value="Genomic_DNA"/>
</dbReference>
<gene>
    <name evidence="4" type="ORF">SAMN05444320_103179</name>
</gene>
<dbReference type="Gene3D" id="3.30.420.40">
    <property type="match status" value="2"/>
</dbReference>
<accession>A0A1M5AM15</accession>
<keyword evidence="4" id="KW-0808">Transferase</keyword>
<dbReference type="InterPro" id="IPR043129">
    <property type="entry name" value="ATPase_NBD"/>
</dbReference>
<dbReference type="InterPro" id="IPR003696">
    <property type="entry name" value="Carbtransf_dom"/>
</dbReference>
<dbReference type="InterPro" id="IPR038152">
    <property type="entry name" value="Carbam_trans_C_sf"/>
</dbReference>
<evidence type="ECO:0000313" key="5">
    <source>
        <dbReference type="Proteomes" id="UP000184501"/>
    </source>
</evidence>
<feature type="domain" description="Carbamoyltransferase C-terminal" evidence="3">
    <location>
        <begin position="393"/>
        <end position="565"/>
    </location>
</feature>
<proteinExistence type="inferred from homology"/>
<dbReference type="Pfam" id="PF02543">
    <property type="entry name" value="Carbam_trans_N"/>
    <property type="match status" value="1"/>
</dbReference>
<dbReference type="InterPro" id="IPR051338">
    <property type="entry name" value="NodU/CmcH_Carbamoyltrnsfr"/>
</dbReference>
<evidence type="ECO:0000256" key="1">
    <source>
        <dbReference type="ARBA" id="ARBA00006129"/>
    </source>
</evidence>
<dbReference type="AlphaFoldDB" id="A0A1M5AM15"/>
<evidence type="ECO:0000313" key="4">
    <source>
        <dbReference type="EMBL" id="SHF31157.1"/>
    </source>
</evidence>
<dbReference type="PANTHER" id="PTHR34847:SF1">
    <property type="entry name" value="NODULATION PROTEIN U"/>
    <property type="match status" value="1"/>
</dbReference>
<feature type="domain" description="Carbamoyltransferase" evidence="2">
    <location>
        <begin position="27"/>
        <end position="339"/>
    </location>
</feature>
<dbReference type="STRING" id="2017.SAMN05444320_103179"/>
<dbReference type="Pfam" id="PF16861">
    <property type="entry name" value="Carbam_trans_C"/>
    <property type="match status" value="1"/>
</dbReference>
<dbReference type="SUPFAM" id="SSF53067">
    <property type="entry name" value="Actin-like ATPase domain"/>
    <property type="match status" value="1"/>
</dbReference>
<evidence type="ECO:0000259" key="3">
    <source>
        <dbReference type="Pfam" id="PF16861"/>
    </source>
</evidence>
<dbReference type="Gene3D" id="3.90.870.20">
    <property type="entry name" value="Carbamoyltransferase, C-terminal domain"/>
    <property type="match status" value="1"/>
</dbReference>
<dbReference type="GO" id="GO:0016740">
    <property type="term" value="F:transferase activity"/>
    <property type="evidence" value="ECO:0007669"/>
    <property type="project" value="UniProtKB-KW"/>
</dbReference>
<comment type="similarity">
    <text evidence="1">Belongs to the NodU/CmcH family.</text>
</comment>
<dbReference type="Proteomes" id="UP000184501">
    <property type="component" value="Unassembled WGS sequence"/>
</dbReference>
<organism evidence="4 5">
    <name type="scientific">Streptoalloteichus hindustanus</name>
    <dbReference type="NCBI Taxonomy" id="2017"/>
    <lineage>
        <taxon>Bacteria</taxon>
        <taxon>Bacillati</taxon>
        <taxon>Actinomycetota</taxon>
        <taxon>Actinomycetes</taxon>
        <taxon>Pseudonocardiales</taxon>
        <taxon>Pseudonocardiaceae</taxon>
        <taxon>Streptoalloteichus</taxon>
    </lineage>
</organism>
<dbReference type="PANTHER" id="PTHR34847">
    <property type="entry name" value="NODULATION PROTEIN U"/>
    <property type="match status" value="1"/>
</dbReference>
<evidence type="ECO:0000259" key="2">
    <source>
        <dbReference type="Pfam" id="PF02543"/>
    </source>
</evidence>
<dbReference type="InterPro" id="IPR031730">
    <property type="entry name" value="Carbam_trans_C"/>
</dbReference>
<name>A0A1M5AM15_STRHI</name>
<keyword evidence="5" id="KW-1185">Reference proteome</keyword>
<sequence length="668" mass="74448">MPMLVLGINCTLSPTHADFMARWWPLHYHDAAAALVRDGEVVAAVEQERLNRIKHTTAFAGDAIQACLEFAGASLTDVDRVAFFFGEHYTDRELYRLYARSPRLPVRSSRELLAERLQERFDTALPDEVLQFVEHHTAHAFTAYPQSGYDDALVAVLDGAGEENAISVYSGHGPAMELLTSHDISHSLGYLYLTGTELLGYGLGDEYKVMGLAPHGNPATYRAVFTELYDLLPDGDFRLNYEDLHAAFARVGFTPRRKGEHFTPAHRDFAAGLQETLESIAWHVITHWQRATGHRRLAIAGGVGQNCTFNGKLLLRNRFDEVFVHPAAHDAGAALGAALKAHVDLGGAVPRRRVRQVFWGPALPAPDEVTDLLTRWKRFVRFERSTDVARDTASLLAEDRVVGWVQGRSEFGPRALGNRSILADPRPERNRDRVNRMIKQREGYRPFAPSVRAEDLHTYFEFPRTMPTPDFMVFTVPVRAEHRAELGAVTHVDGTARVHAVDQEVNPLYWRLLTEFGAHTGVPVLLNTSFNNHAEPIVDSAEDALRCYLTTQIDHLVIGDLIVTKLPWSHADLCSLAPTLSPNAKLVREDTPGQPPTLAITFAYGSTKEAPLEPDVYEVLRRADGVSSLHALGVADDESGHHIAATVRDLWSERFIDLTPPPRRSTMD</sequence>